<dbReference type="EnsemblPlants" id="OBART09G04800.1">
    <property type="protein sequence ID" value="OBART09G04800.1"/>
    <property type="gene ID" value="OBART09G04800"/>
</dbReference>
<reference evidence="3" key="1">
    <citation type="journal article" date="2009" name="Rice">
        <title>De Novo Next Generation Sequencing of Plant Genomes.</title>
        <authorList>
            <person name="Rounsley S."/>
            <person name="Marri P.R."/>
            <person name="Yu Y."/>
            <person name="He R."/>
            <person name="Sisneros N."/>
            <person name="Goicoechea J.L."/>
            <person name="Lee S.J."/>
            <person name="Angelova A."/>
            <person name="Kudrna D."/>
            <person name="Luo M."/>
            <person name="Affourtit J."/>
            <person name="Desany B."/>
            <person name="Knight J."/>
            <person name="Niazi F."/>
            <person name="Egholm M."/>
            <person name="Wing R.A."/>
        </authorList>
    </citation>
    <scope>NUCLEOTIDE SEQUENCE [LARGE SCALE GENOMIC DNA]</scope>
    <source>
        <strain evidence="3">cv. IRGC 105608</strain>
    </source>
</reference>
<dbReference type="Proteomes" id="UP000026960">
    <property type="component" value="Chromosome 9"/>
</dbReference>
<dbReference type="Gramene" id="OBART09G04800.1">
    <property type="protein sequence ID" value="OBART09G04800.1"/>
    <property type="gene ID" value="OBART09G04800"/>
</dbReference>
<feature type="region of interest" description="Disordered" evidence="1">
    <location>
        <begin position="190"/>
        <end position="231"/>
    </location>
</feature>
<evidence type="ECO:0000256" key="2">
    <source>
        <dbReference type="SAM" id="SignalP"/>
    </source>
</evidence>
<reference evidence="3" key="2">
    <citation type="submission" date="2015-03" db="UniProtKB">
        <authorList>
            <consortium name="EnsemblPlants"/>
        </authorList>
    </citation>
    <scope>IDENTIFICATION</scope>
</reference>
<evidence type="ECO:0000313" key="3">
    <source>
        <dbReference type="EnsemblPlants" id="OBART09G04800.1"/>
    </source>
</evidence>
<dbReference type="AlphaFoldDB" id="A0A0D3H502"/>
<evidence type="ECO:0000256" key="1">
    <source>
        <dbReference type="SAM" id="MobiDB-lite"/>
    </source>
</evidence>
<keyword evidence="2" id="KW-0732">Signal</keyword>
<sequence>MKSFVFLLVVLERSYEALQLGEERARSLLISFLALVPFEEEESGKASSQAEKKHASPLLSCVKLLSLLVALMEEEEIDEESLQAEKHPSRHLSRVDLFPLAAPMEEQSDEAFWQAEKKHANPLLSCVELPLVAPMEEQIDEEPLQEEKRSGHLLSCVELFPLVARMKKEEKHPSHLFPLVAPMEDEIGEEDSDEVNLQSRTTGDGDGPFMESRTAVVGGGGPFMNFGGSGP</sequence>
<keyword evidence="4" id="KW-1185">Reference proteome</keyword>
<accession>A0A0D3H502</accession>
<protein>
    <submittedName>
        <fullName evidence="3">Uncharacterized protein</fullName>
    </submittedName>
</protein>
<proteinExistence type="predicted"/>
<feature type="signal peptide" evidence="2">
    <location>
        <begin position="1"/>
        <end position="17"/>
    </location>
</feature>
<feature type="chain" id="PRO_5002273093" evidence="2">
    <location>
        <begin position="18"/>
        <end position="231"/>
    </location>
</feature>
<evidence type="ECO:0000313" key="4">
    <source>
        <dbReference type="Proteomes" id="UP000026960"/>
    </source>
</evidence>
<organism evidence="3">
    <name type="scientific">Oryza barthii</name>
    <dbReference type="NCBI Taxonomy" id="65489"/>
    <lineage>
        <taxon>Eukaryota</taxon>
        <taxon>Viridiplantae</taxon>
        <taxon>Streptophyta</taxon>
        <taxon>Embryophyta</taxon>
        <taxon>Tracheophyta</taxon>
        <taxon>Spermatophyta</taxon>
        <taxon>Magnoliopsida</taxon>
        <taxon>Liliopsida</taxon>
        <taxon>Poales</taxon>
        <taxon>Poaceae</taxon>
        <taxon>BOP clade</taxon>
        <taxon>Oryzoideae</taxon>
        <taxon>Oryzeae</taxon>
        <taxon>Oryzinae</taxon>
        <taxon>Oryza</taxon>
    </lineage>
</organism>
<feature type="compositionally biased region" description="Gly residues" evidence="1">
    <location>
        <begin position="217"/>
        <end position="231"/>
    </location>
</feature>
<dbReference type="HOGENOM" id="CLU_104812_0_0_1"/>
<dbReference type="PaxDb" id="65489-OBART09G04800.1"/>
<name>A0A0D3H502_9ORYZ</name>